<dbReference type="InterPro" id="IPR000120">
    <property type="entry name" value="Amidase"/>
</dbReference>
<proteinExistence type="predicted"/>
<dbReference type="Gene3D" id="3.90.1300.10">
    <property type="entry name" value="Amidase signature (AS) domain"/>
    <property type="match status" value="1"/>
</dbReference>
<dbReference type="PANTHER" id="PTHR11895:SF173">
    <property type="entry name" value="GLUTAMYL-TRNA AMIDOTRANSFERASE SUBUNIT A"/>
    <property type="match status" value="1"/>
</dbReference>
<dbReference type="OrthoDB" id="112488at2"/>
<dbReference type="SUPFAM" id="SSF75304">
    <property type="entry name" value="Amidase signature (AS) enzymes"/>
    <property type="match status" value="1"/>
</dbReference>
<accession>A0A3R8T0B8</accession>
<keyword evidence="3" id="KW-1185">Reference proteome</keyword>
<dbReference type="Pfam" id="PF01425">
    <property type="entry name" value="Amidase"/>
    <property type="match status" value="1"/>
</dbReference>
<protein>
    <submittedName>
        <fullName evidence="2">Amidase</fullName>
    </submittedName>
</protein>
<reference evidence="2 3" key="1">
    <citation type="submission" date="2018-11" db="EMBL/GenBank/DDBJ databases">
        <title>Genome sequencing of Lautropia sp. KCOM 2505 (= ChDC F240).</title>
        <authorList>
            <person name="Kook J.-K."/>
            <person name="Park S.-N."/>
            <person name="Lim Y.K."/>
        </authorList>
    </citation>
    <scope>NUCLEOTIDE SEQUENCE [LARGE SCALE GENOMIC DNA]</scope>
    <source>
        <strain evidence="2 3">KCOM 2505</strain>
    </source>
</reference>
<dbReference type="Proteomes" id="UP000270261">
    <property type="component" value="Unassembled WGS sequence"/>
</dbReference>
<evidence type="ECO:0000259" key="1">
    <source>
        <dbReference type="Pfam" id="PF01425"/>
    </source>
</evidence>
<dbReference type="EMBL" id="RRUE01000002">
    <property type="protein sequence ID" value="RRN43514.1"/>
    <property type="molecule type" value="Genomic_DNA"/>
</dbReference>
<name>A0A3R8T0B8_9BURK</name>
<evidence type="ECO:0000313" key="2">
    <source>
        <dbReference type="EMBL" id="RRN43514.1"/>
    </source>
</evidence>
<dbReference type="PANTHER" id="PTHR11895">
    <property type="entry name" value="TRANSAMIDASE"/>
    <property type="match status" value="1"/>
</dbReference>
<dbReference type="GO" id="GO:0003824">
    <property type="term" value="F:catalytic activity"/>
    <property type="evidence" value="ECO:0007669"/>
    <property type="project" value="InterPro"/>
</dbReference>
<feature type="domain" description="Amidase" evidence="1">
    <location>
        <begin position="27"/>
        <end position="434"/>
    </location>
</feature>
<evidence type="ECO:0000313" key="3">
    <source>
        <dbReference type="Proteomes" id="UP000270261"/>
    </source>
</evidence>
<comment type="caution">
    <text evidence="2">The sequence shown here is derived from an EMBL/GenBank/DDBJ whole genome shotgun (WGS) entry which is preliminary data.</text>
</comment>
<organism evidence="2 3">
    <name type="scientific">Lautropia dentalis</name>
    <dbReference type="NCBI Taxonomy" id="2490857"/>
    <lineage>
        <taxon>Bacteria</taxon>
        <taxon>Pseudomonadati</taxon>
        <taxon>Pseudomonadota</taxon>
        <taxon>Betaproteobacteria</taxon>
        <taxon>Burkholderiales</taxon>
        <taxon>Burkholderiaceae</taxon>
        <taxon>Lautropia</taxon>
    </lineage>
</organism>
<sequence>MADWVGASSEELTAAYARQDVSPVTVAEALFDYAARRDVALGAVRVLSREAALESAAASERRWRRHAPQSPLDGVPVMLREDIAVPSYANEVEGVSPVVARLLEAGCIILGKTVMAAHDSLVAGRCIEGRLVQNPWQPALTSGGSSCGAAVACAAGYAPLHIGIDRIGSARLPAAFCGVFGFKPTQGRVPLGKPSTGRVAAPITRSVHDAAALMNILVRPDDRDFTSLPPESLEYRMRVDGLSPKSLSVAVLTDMGLGPAVDPVIRQTVQEAARLLQMAGASVEMIDSFLAPEMFESVQILLEADAHLDLQAMSEQERMRLPSFVTDWAGQRADALTGQQIMQAWRDITAMRAAINEAMMGYDYLLMPVSPVMPWAATSLSPGNDPAGGLPHVVFTAPWNFAEHPAASLNWRHGADGVPIGLQVVGHRFDDLGVLRLSRTLEIMRPEQAAWPQ</sequence>
<dbReference type="InterPro" id="IPR023631">
    <property type="entry name" value="Amidase_dom"/>
</dbReference>
<dbReference type="InterPro" id="IPR036928">
    <property type="entry name" value="AS_sf"/>
</dbReference>
<gene>
    <name evidence="2" type="ORF">EHV23_08670</name>
</gene>
<dbReference type="AlphaFoldDB" id="A0A3R8T0B8"/>
<dbReference type="RefSeq" id="WP_125095725.1">
    <property type="nucleotide sequence ID" value="NZ_RRUE01000002.1"/>
</dbReference>